<protein>
    <submittedName>
        <fullName evidence="2">Uncharacterized protein</fullName>
    </submittedName>
</protein>
<name>A0A3N4LNP7_9PEZI</name>
<keyword evidence="1" id="KW-1133">Transmembrane helix</keyword>
<evidence type="ECO:0000313" key="3">
    <source>
        <dbReference type="Proteomes" id="UP000267821"/>
    </source>
</evidence>
<dbReference type="AlphaFoldDB" id="A0A3N4LNP7"/>
<dbReference type="InParanoid" id="A0A3N4LNP7"/>
<evidence type="ECO:0000313" key="2">
    <source>
        <dbReference type="EMBL" id="RPB19605.1"/>
    </source>
</evidence>
<dbReference type="EMBL" id="ML121587">
    <property type="protein sequence ID" value="RPB19605.1"/>
    <property type="molecule type" value="Genomic_DNA"/>
</dbReference>
<keyword evidence="1" id="KW-0812">Transmembrane</keyword>
<sequence>MHARREIMHPERLQTGGKRIVMKRQSRICGSQLQFQVWLGLKVAESRGYLTTTREGLKLILSIALLMFQRCLFRLRLFTVMLIMSVVSYQGGIPHIILKEELNESPSQRSTVCIL</sequence>
<evidence type="ECO:0000256" key="1">
    <source>
        <dbReference type="SAM" id="Phobius"/>
    </source>
</evidence>
<gene>
    <name evidence="2" type="ORF">L211DRAFT_624511</name>
</gene>
<keyword evidence="3" id="KW-1185">Reference proteome</keyword>
<proteinExistence type="predicted"/>
<feature type="transmembrane region" description="Helical" evidence="1">
    <location>
        <begin position="77"/>
        <end position="97"/>
    </location>
</feature>
<dbReference type="Proteomes" id="UP000267821">
    <property type="component" value="Unassembled WGS sequence"/>
</dbReference>
<keyword evidence="1" id="KW-0472">Membrane</keyword>
<organism evidence="2 3">
    <name type="scientific">Terfezia boudieri ATCC MYA-4762</name>
    <dbReference type="NCBI Taxonomy" id="1051890"/>
    <lineage>
        <taxon>Eukaryota</taxon>
        <taxon>Fungi</taxon>
        <taxon>Dikarya</taxon>
        <taxon>Ascomycota</taxon>
        <taxon>Pezizomycotina</taxon>
        <taxon>Pezizomycetes</taxon>
        <taxon>Pezizales</taxon>
        <taxon>Pezizaceae</taxon>
        <taxon>Terfezia</taxon>
    </lineage>
</organism>
<reference evidence="2 3" key="1">
    <citation type="journal article" date="2018" name="Nat. Ecol. Evol.">
        <title>Pezizomycetes genomes reveal the molecular basis of ectomycorrhizal truffle lifestyle.</title>
        <authorList>
            <person name="Murat C."/>
            <person name="Payen T."/>
            <person name="Noel B."/>
            <person name="Kuo A."/>
            <person name="Morin E."/>
            <person name="Chen J."/>
            <person name="Kohler A."/>
            <person name="Krizsan K."/>
            <person name="Balestrini R."/>
            <person name="Da Silva C."/>
            <person name="Montanini B."/>
            <person name="Hainaut M."/>
            <person name="Levati E."/>
            <person name="Barry K.W."/>
            <person name="Belfiori B."/>
            <person name="Cichocki N."/>
            <person name="Clum A."/>
            <person name="Dockter R.B."/>
            <person name="Fauchery L."/>
            <person name="Guy J."/>
            <person name="Iotti M."/>
            <person name="Le Tacon F."/>
            <person name="Lindquist E.A."/>
            <person name="Lipzen A."/>
            <person name="Malagnac F."/>
            <person name="Mello A."/>
            <person name="Molinier V."/>
            <person name="Miyauchi S."/>
            <person name="Poulain J."/>
            <person name="Riccioni C."/>
            <person name="Rubini A."/>
            <person name="Sitrit Y."/>
            <person name="Splivallo R."/>
            <person name="Traeger S."/>
            <person name="Wang M."/>
            <person name="Zifcakova L."/>
            <person name="Wipf D."/>
            <person name="Zambonelli A."/>
            <person name="Paolocci F."/>
            <person name="Nowrousian M."/>
            <person name="Ottonello S."/>
            <person name="Baldrian P."/>
            <person name="Spatafora J.W."/>
            <person name="Henrissat B."/>
            <person name="Nagy L.G."/>
            <person name="Aury J.M."/>
            <person name="Wincker P."/>
            <person name="Grigoriev I.V."/>
            <person name="Bonfante P."/>
            <person name="Martin F.M."/>
        </authorList>
    </citation>
    <scope>NUCLEOTIDE SEQUENCE [LARGE SCALE GENOMIC DNA]</scope>
    <source>
        <strain evidence="2 3">ATCC MYA-4762</strain>
    </source>
</reference>
<accession>A0A3N4LNP7</accession>